<dbReference type="AlphaFoldDB" id="A0AAX6IEC0"/>
<dbReference type="PANTHER" id="PTHR32246:SF173">
    <property type="entry name" value="C2 DOMAIN-CONTAINING PROTEIN"/>
    <property type="match status" value="1"/>
</dbReference>
<dbReference type="InterPro" id="IPR035892">
    <property type="entry name" value="C2_domain_sf"/>
</dbReference>
<dbReference type="InterPro" id="IPR000008">
    <property type="entry name" value="C2_dom"/>
</dbReference>
<dbReference type="GO" id="GO:0006952">
    <property type="term" value="P:defense response"/>
    <property type="evidence" value="ECO:0007669"/>
    <property type="project" value="InterPro"/>
</dbReference>
<comment type="caution">
    <text evidence="3">The sequence shown here is derived from an EMBL/GenBank/DDBJ whole genome shotgun (WGS) entry which is preliminary data.</text>
</comment>
<reference evidence="3" key="2">
    <citation type="submission" date="2023-04" db="EMBL/GenBank/DDBJ databases">
        <authorList>
            <person name="Bruccoleri R.E."/>
            <person name="Oakeley E.J."/>
            <person name="Faust A.-M."/>
            <person name="Dessus-Babus S."/>
            <person name="Altorfer M."/>
            <person name="Burckhardt D."/>
            <person name="Oertli M."/>
            <person name="Naumann U."/>
            <person name="Petersen F."/>
            <person name="Wong J."/>
        </authorList>
    </citation>
    <scope>NUCLEOTIDE SEQUENCE</scope>
    <source>
        <strain evidence="3">GSM-AAB239-AS_SAM_17_03QT</strain>
        <tissue evidence="3">Leaf</tissue>
    </source>
</reference>
<dbReference type="Pfam" id="PF00168">
    <property type="entry name" value="C2"/>
    <property type="match status" value="1"/>
</dbReference>
<dbReference type="PANTHER" id="PTHR32246">
    <property type="entry name" value="INGRESSION PROTEIN FIC1"/>
    <property type="match status" value="1"/>
</dbReference>
<dbReference type="PROSITE" id="PS50004">
    <property type="entry name" value="C2"/>
    <property type="match status" value="1"/>
</dbReference>
<dbReference type="InterPro" id="IPR044750">
    <property type="entry name" value="C2_SRC2/BAP"/>
</dbReference>
<dbReference type="Proteomes" id="UP001140949">
    <property type="component" value="Unassembled WGS sequence"/>
</dbReference>
<feature type="domain" description="C2" evidence="2">
    <location>
        <begin position="1"/>
        <end position="125"/>
    </location>
</feature>
<name>A0AAX6IEC0_IRIPA</name>
<protein>
    <recommendedName>
        <fullName evidence="2">C2 domain-containing protein</fullName>
    </recommendedName>
</protein>
<dbReference type="EMBL" id="JANAVB010002199">
    <property type="protein sequence ID" value="KAJ6851572.1"/>
    <property type="molecule type" value="Genomic_DNA"/>
</dbReference>
<organism evidence="3 4">
    <name type="scientific">Iris pallida</name>
    <name type="common">Sweet iris</name>
    <dbReference type="NCBI Taxonomy" id="29817"/>
    <lineage>
        <taxon>Eukaryota</taxon>
        <taxon>Viridiplantae</taxon>
        <taxon>Streptophyta</taxon>
        <taxon>Embryophyta</taxon>
        <taxon>Tracheophyta</taxon>
        <taxon>Spermatophyta</taxon>
        <taxon>Magnoliopsida</taxon>
        <taxon>Liliopsida</taxon>
        <taxon>Asparagales</taxon>
        <taxon>Iridaceae</taxon>
        <taxon>Iridoideae</taxon>
        <taxon>Irideae</taxon>
        <taxon>Iris</taxon>
    </lineage>
</organism>
<proteinExistence type="predicted"/>
<evidence type="ECO:0000313" key="3">
    <source>
        <dbReference type="EMBL" id="KAJ6851572.1"/>
    </source>
</evidence>
<accession>A0AAX6IEC0</accession>
<reference evidence="3" key="1">
    <citation type="journal article" date="2023" name="GigaByte">
        <title>Genome assembly of the bearded iris, Iris pallida Lam.</title>
        <authorList>
            <person name="Bruccoleri R.E."/>
            <person name="Oakeley E.J."/>
            <person name="Faust A.M.E."/>
            <person name="Altorfer M."/>
            <person name="Dessus-Babus S."/>
            <person name="Burckhardt D."/>
            <person name="Oertli M."/>
            <person name="Naumann U."/>
            <person name="Petersen F."/>
            <person name="Wong J."/>
        </authorList>
    </citation>
    <scope>NUCLEOTIDE SEQUENCE</scope>
    <source>
        <strain evidence="3">GSM-AAB239-AS_SAM_17_03QT</strain>
    </source>
</reference>
<dbReference type="CDD" id="cd04051">
    <property type="entry name" value="C2_SRC2_like"/>
    <property type="match status" value="1"/>
</dbReference>
<evidence type="ECO:0000259" key="2">
    <source>
        <dbReference type="PROSITE" id="PS50004"/>
    </source>
</evidence>
<gene>
    <name evidence="3" type="ORF">M6B38_259685</name>
</gene>
<dbReference type="SMART" id="SM00239">
    <property type="entry name" value="C2"/>
    <property type="match status" value="1"/>
</dbReference>
<feature type="compositionally biased region" description="Basic and acidic residues" evidence="1">
    <location>
        <begin position="39"/>
        <end position="59"/>
    </location>
</feature>
<sequence>MERCRTLEVNIISAENLEQVNLLSKMNVYAHVSVSVSADSKDGSRHEKPKQLIRTRPDRAGGCNPKWNSTFHFVVPHGAADDVVAGLSLRVLLRTGRALGGDRDVGEVTVPLSELLLASSSTADYDDHKPVSYQVRKPRRSENTNGEGTLNLSYKWSHQTRKVVEAPPVARNQEGEGGTGTAAAFLVMDCVTWGSIFLLAGLPVGKK</sequence>
<feature type="region of interest" description="Disordered" evidence="1">
    <location>
        <begin position="38"/>
        <end position="61"/>
    </location>
</feature>
<dbReference type="SUPFAM" id="SSF49562">
    <property type="entry name" value="C2 domain (Calcium/lipid-binding domain, CaLB)"/>
    <property type="match status" value="1"/>
</dbReference>
<evidence type="ECO:0000256" key="1">
    <source>
        <dbReference type="SAM" id="MobiDB-lite"/>
    </source>
</evidence>
<keyword evidence="4" id="KW-1185">Reference proteome</keyword>
<dbReference type="Gene3D" id="2.60.40.150">
    <property type="entry name" value="C2 domain"/>
    <property type="match status" value="1"/>
</dbReference>
<evidence type="ECO:0000313" key="4">
    <source>
        <dbReference type="Proteomes" id="UP001140949"/>
    </source>
</evidence>